<dbReference type="GO" id="GO:0030435">
    <property type="term" value="P:sporulation resulting in formation of a cellular spore"/>
    <property type="evidence" value="ECO:0007669"/>
    <property type="project" value="UniProtKB-KW"/>
</dbReference>
<feature type="domain" description="Stage IV sporulation protein A middle" evidence="3">
    <location>
        <begin position="238"/>
        <end position="416"/>
    </location>
</feature>
<dbReference type="OrthoDB" id="9761464at2"/>
<dbReference type="GO" id="GO:0005524">
    <property type="term" value="F:ATP binding"/>
    <property type="evidence" value="ECO:0007669"/>
    <property type="project" value="UniProtKB-KW"/>
</dbReference>
<dbReference type="Gene3D" id="3.40.50.300">
    <property type="entry name" value="P-loop containing nucleotide triphosphate hydrolases"/>
    <property type="match status" value="1"/>
</dbReference>
<protein>
    <recommendedName>
        <fullName evidence="1">Stage IV sporulation protein A</fullName>
        <ecNumber evidence="1">3.6.1.-</ecNumber>
    </recommendedName>
    <alternativeName>
        <fullName evidence="1">Coat morphogenetic protein SpoIVA</fullName>
    </alternativeName>
</protein>
<dbReference type="InterPro" id="IPR014201">
    <property type="entry name" value="Spore_IV_A"/>
</dbReference>
<sequence length="492" mass="55375">MEKLDIFRDISDRTGGDIYIGVVGPVRTGKSTFIKRFMELLVLPNIKNVHDKERARDELPQSGAGRTITTTEPKFIPNEAVEIGVKNGIKMRVRMVDCVGYSVDGALGYEEEAGPRMVMTPWSDEEMPFQDAAEIGTRKVIADHSTIGIVMVSDGSVTDLPREAYVEAEERVVQELKELRKPFVVILNSTRPHTKDTAELAYELEGRYQVPVLPLNVATLDQHDVLKILEEALYEFPVTEVNINLPLWIEELSADHAVRQQFEQAVRDTIAQVKRLRDIDLAVEQLGSFDFVNEAFLQEMNLGSGAATIEMTAPEGMFYEVLQSETGLRIGGEHDLLRLMKELTMAKREFDKVAGALEDVRQNGYGMVNPSLEEMSLEEPELIKQGSRFGVKLKASAPSLHIIRADITTEITPIIGTEKQCEELVRYMLDEFEENPQKIWESNIFGKSLHDLVREGVQNKLQRMPENVQGKLQETLQRIVNDGHGGLICIII</sequence>
<proteinExistence type="predicted"/>
<feature type="domain" description="Stage IV sporulation protein A ATPase" evidence="2">
    <location>
        <begin position="1"/>
        <end position="237"/>
    </location>
</feature>
<evidence type="ECO:0000313" key="6">
    <source>
        <dbReference type="Proteomes" id="UP000294813"/>
    </source>
</evidence>
<keyword evidence="6" id="KW-1185">Reference proteome</keyword>
<keyword evidence="1" id="KW-0749">Sporulation</keyword>
<feature type="domain" description="Sporulation stage IV protein A C-terminal" evidence="4">
    <location>
        <begin position="417"/>
        <end position="492"/>
    </location>
</feature>
<comment type="subcellular location">
    <subcellularLocation>
        <location evidence="1">Cytoplasm</location>
    </subcellularLocation>
</comment>
<comment type="caution">
    <text evidence="5">The sequence shown here is derived from an EMBL/GenBank/DDBJ whole genome shotgun (WGS) entry which is preliminary data.</text>
</comment>
<comment type="function">
    <text evidence="1">ATPase. Has a role at an early stage in the morphogenesis of the spore coat.</text>
</comment>
<dbReference type="GO" id="GO:0005737">
    <property type="term" value="C:cytoplasm"/>
    <property type="evidence" value="ECO:0007669"/>
    <property type="project" value="UniProtKB-SubCell"/>
</dbReference>
<dbReference type="GO" id="GO:0016887">
    <property type="term" value="F:ATP hydrolysis activity"/>
    <property type="evidence" value="ECO:0007669"/>
    <property type="project" value="InterPro"/>
</dbReference>
<name>A0A4R2RG22_9FIRM</name>
<dbReference type="Pfam" id="PF20439">
    <property type="entry name" value="SpoIVA_C"/>
    <property type="match status" value="1"/>
</dbReference>
<reference evidence="5 6" key="1">
    <citation type="submission" date="2019-03" db="EMBL/GenBank/DDBJ databases">
        <title>Genomic Encyclopedia of Type Strains, Phase IV (KMG-IV): sequencing the most valuable type-strain genomes for metagenomic binning, comparative biology and taxonomic classification.</title>
        <authorList>
            <person name="Goeker M."/>
        </authorList>
    </citation>
    <scope>NUCLEOTIDE SEQUENCE [LARGE SCALE GENOMIC DNA]</scope>
    <source>
        <strain evidence="5 6">DSM 11170</strain>
    </source>
</reference>
<dbReference type="NCBIfam" id="TIGR02836">
    <property type="entry name" value="spore_IV_A"/>
    <property type="match status" value="1"/>
</dbReference>
<evidence type="ECO:0000313" key="5">
    <source>
        <dbReference type="EMBL" id="TCP62612.1"/>
    </source>
</evidence>
<organism evidence="5 6">
    <name type="scientific">Heliophilum fasciatum</name>
    <dbReference type="NCBI Taxonomy" id="35700"/>
    <lineage>
        <taxon>Bacteria</taxon>
        <taxon>Bacillati</taxon>
        <taxon>Bacillota</taxon>
        <taxon>Clostridia</taxon>
        <taxon>Eubacteriales</taxon>
        <taxon>Heliobacteriaceae</taxon>
        <taxon>Heliophilum</taxon>
    </lineage>
</organism>
<dbReference type="AlphaFoldDB" id="A0A4R2RG22"/>
<comment type="catalytic activity">
    <reaction evidence="1">
        <text>ATP + H2O = ADP + phosphate + H(+)</text>
        <dbReference type="Rhea" id="RHEA:13065"/>
        <dbReference type="ChEBI" id="CHEBI:15377"/>
        <dbReference type="ChEBI" id="CHEBI:15378"/>
        <dbReference type="ChEBI" id="CHEBI:30616"/>
        <dbReference type="ChEBI" id="CHEBI:43474"/>
        <dbReference type="ChEBI" id="CHEBI:456216"/>
    </reaction>
</comment>
<dbReference type="InterPro" id="IPR046842">
    <property type="entry name" value="SpoIVA_ATPase"/>
</dbReference>
<evidence type="ECO:0000259" key="4">
    <source>
        <dbReference type="Pfam" id="PF20439"/>
    </source>
</evidence>
<keyword evidence="1" id="KW-0963">Cytoplasm</keyword>
<gene>
    <name evidence="5" type="ORF">EDD73_12029</name>
</gene>
<evidence type="ECO:0000256" key="1">
    <source>
        <dbReference type="PIRNR" id="PIRNR007466"/>
    </source>
</evidence>
<dbReference type="SUPFAM" id="SSF52540">
    <property type="entry name" value="P-loop containing nucleoside triphosphate hydrolases"/>
    <property type="match status" value="1"/>
</dbReference>
<evidence type="ECO:0000259" key="3">
    <source>
        <dbReference type="Pfam" id="PF20438"/>
    </source>
</evidence>
<dbReference type="RefSeq" id="WP_131919784.1">
    <property type="nucleotide sequence ID" value="NZ_JAOQNU010000019.1"/>
</dbReference>
<dbReference type="Pfam" id="PF09547">
    <property type="entry name" value="SpoIVA_ATPase"/>
    <property type="match status" value="1"/>
</dbReference>
<dbReference type="PIRSF" id="PIRSF007466">
    <property type="entry name" value="SpoIVA"/>
    <property type="match status" value="1"/>
</dbReference>
<dbReference type="Pfam" id="PF20438">
    <property type="entry name" value="SpoIVA_middle"/>
    <property type="match status" value="1"/>
</dbReference>
<accession>A0A4R2RG22</accession>
<dbReference type="InterPro" id="IPR027417">
    <property type="entry name" value="P-loop_NTPase"/>
</dbReference>
<dbReference type="InterPro" id="IPR046841">
    <property type="entry name" value="SpoIVA_middle"/>
</dbReference>
<keyword evidence="1" id="KW-0067">ATP-binding</keyword>
<dbReference type="EC" id="3.6.1.-" evidence="1"/>
<evidence type="ECO:0000259" key="2">
    <source>
        <dbReference type="Pfam" id="PF09547"/>
    </source>
</evidence>
<dbReference type="CDD" id="cd00882">
    <property type="entry name" value="Ras_like_GTPase"/>
    <property type="match status" value="1"/>
</dbReference>
<dbReference type="EMBL" id="SLXT01000020">
    <property type="protein sequence ID" value="TCP62612.1"/>
    <property type="molecule type" value="Genomic_DNA"/>
</dbReference>
<dbReference type="InterPro" id="IPR046840">
    <property type="entry name" value="SpoIVA_C"/>
</dbReference>
<keyword evidence="1" id="KW-0378">Hydrolase</keyword>
<keyword evidence="1" id="KW-0547">Nucleotide-binding</keyword>
<dbReference type="Proteomes" id="UP000294813">
    <property type="component" value="Unassembled WGS sequence"/>
</dbReference>